<gene>
    <name evidence="7" type="ORF">LDJ79_19305</name>
</gene>
<reference evidence="8" key="1">
    <citation type="submission" date="2023-07" db="EMBL/GenBank/DDBJ databases">
        <title>Molecular identification of indigenous halophilic bacteria isolated from red sea cost, biodegradation of synthetic dyes and assessment of degraded metabolite toxicity.</title>
        <authorList>
            <person name="Chaieb K."/>
            <person name="Altayb H.N."/>
        </authorList>
    </citation>
    <scope>NUCLEOTIDE SEQUENCE [LARGE SCALE GENOMIC DNA]</scope>
    <source>
        <strain evidence="8">K20</strain>
    </source>
</reference>
<evidence type="ECO:0000259" key="6">
    <source>
        <dbReference type="Pfam" id="PF00496"/>
    </source>
</evidence>
<comment type="subcellular location">
    <subcellularLocation>
        <location evidence="1">Cell envelope</location>
    </subcellularLocation>
</comment>
<keyword evidence="3" id="KW-0813">Transport</keyword>
<evidence type="ECO:0000256" key="3">
    <source>
        <dbReference type="ARBA" id="ARBA00022448"/>
    </source>
</evidence>
<evidence type="ECO:0000313" key="8">
    <source>
        <dbReference type="Proteomes" id="UP001199044"/>
    </source>
</evidence>
<feature type="chain" id="PRO_5046426647" evidence="5">
    <location>
        <begin position="27"/>
        <end position="547"/>
    </location>
</feature>
<accession>A0ABS7YVC5</accession>
<dbReference type="PANTHER" id="PTHR30290:SF10">
    <property type="entry name" value="PERIPLASMIC OLIGOPEPTIDE-BINDING PROTEIN-RELATED"/>
    <property type="match status" value="1"/>
</dbReference>
<dbReference type="Proteomes" id="UP001199044">
    <property type="component" value="Unassembled WGS sequence"/>
</dbReference>
<dbReference type="InterPro" id="IPR039424">
    <property type="entry name" value="SBP_5"/>
</dbReference>
<proteinExistence type="inferred from homology"/>
<dbReference type="PROSITE" id="PS01040">
    <property type="entry name" value="SBP_BACTERIAL_5"/>
    <property type="match status" value="1"/>
</dbReference>
<dbReference type="SUPFAM" id="SSF53850">
    <property type="entry name" value="Periplasmic binding protein-like II"/>
    <property type="match status" value="1"/>
</dbReference>
<keyword evidence="8" id="KW-1185">Reference proteome</keyword>
<comment type="similarity">
    <text evidence="2">Belongs to the bacterial solute-binding protein 5 family.</text>
</comment>
<dbReference type="Gene3D" id="3.10.105.10">
    <property type="entry name" value="Dipeptide-binding Protein, Domain 3"/>
    <property type="match status" value="1"/>
</dbReference>
<dbReference type="CDD" id="cd08504">
    <property type="entry name" value="PBP2_OppA"/>
    <property type="match status" value="1"/>
</dbReference>
<protein>
    <submittedName>
        <fullName evidence="7">ABC transporter substrate-binding protein</fullName>
    </submittedName>
</protein>
<dbReference type="PANTHER" id="PTHR30290">
    <property type="entry name" value="PERIPLASMIC BINDING COMPONENT OF ABC TRANSPORTER"/>
    <property type="match status" value="1"/>
</dbReference>
<evidence type="ECO:0000313" key="7">
    <source>
        <dbReference type="EMBL" id="MCA2018275.1"/>
    </source>
</evidence>
<dbReference type="InterPro" id="IPR000914">
    <property type="entry name" value="SBP_5_dom"/>
</dbReference>
<evidence type="ECO:0000256" key="5">
    <source>
        <dbReference type="SAM" id="SignalP"/>
    </source>
</evidence>
<name>A0ABS7YVC5_9VIBR</name>
<dbReference type="Pfam" id="PF00496">
    <property type="entry name" value="SBP_bac_5"/>
    <property type="match status" value="1"/>
</dbReference>
<evidence type="ECO:0000256" key="4">
    <source>
        <dbReference type="ARBA" id="ARBA00022729"/>
    </source>
</evidence>
<dbReference type="Gene3D" id="3.40.190.10">
    <property type="entry name" value="Periplasmic binding protein-like II"/>
    <property type="match status" value="1"/>
</dbReference>
<dbReference type="Gene3D" id="3.90.76.10">
    <property type="entry name" value="Dipeptide-binding Protein, Domain 1"/>
    <property type="match status" value="1"/>
</dbReference>
<feature type="domain" description="Solute-binding protein family 5" evidence="6">
    <location>
        <begin position="81"/>
        <end position="460"/>
    </location>
</feature>
<feature type="signal peptide" evidence="5">
    <location>
        <begin position="1"/>
        <end position="26"/>
    </location>
</feature>
<dbReference type="PIRSF" id="PIRSF002741">
    <property type="entry name" value="MppA"/>
    <property type="match status" value="1"/>
</dbReference>
<dbReference type="InterPro" id="IPR030678">
    <property type="entry name" value="Peptide/Ni-bd"/>
</dbReference>
<sequence>MNPKLKLSFTTLVALSTSLASYSSLAANVPENTILAKEQTIVRGNDAEAATLDPMKAEGLTEMHIIRDLFEGLVIQDENGKVVPGVASRWENKDNQVYTFYLRKNAKWSDGTPVTAQDFVYALRRVANPASASPNAWYLKLASIENAADIISGKKPVDTLGVTALDPQTLQFTLDKPVPYFIAMTGHTAMMPVPEAAIKKFGEKWARPEHMVSNGAYTLTKWVINERIELKRNKNYWDNDHTVINKVVYIPFENQTSEMNRYLTGEVDITSNVPAPMATKLKQDHPQDYRVTPLLCTYYYAFNLQHKPFDDPRVRQALSYTIMRNVITDGITNVGNIPAFTFAHKDVAGFKATQPAYATMTQAQRDEKAKTLLKAAGFDEKHPLKGTLLYNTNESNKAIAVAIASMWKKTLGADITLENQEWKSYLSSRKSGNFDIMRASWCGDYNEASTFLNLFTTDNERNYAFYKNSEYDATINKAQKATDVGERNHSYDHAEALLSKDMPIAPIYYYMQPRLVRPTVGGFPMHNAEGKIYSKNLYIKAKTQFTK</sequence>
<dbReference type="RefSeq" id="WP_225251751.1">
    <property type="nucleotide sequence ID" value="NZ_JAIWIU010000161.1"/>
</dbReference>
<keyword evidence="4 5" id="KW-0732">Signal</keyword>
<evidence type="ECO:0000256" key="1">
    <source>
        <dbReference type="ARBA" id="ARBA00004196"/>
    </source>
</evidence>
<dbReference type="EMBL" id="JAIWIU010000161">
    <property type="protein sequence ID" value="MCA2018275.1"/>
    <property type="molecule type" value="Genomic_DNA"/>
</dbReference>
<evidence type="ECO:0000256" key="2">
    <source>
        <dbReference type="ARBA" id="ARBA00005695"/>
    </source>
</evidence>
<organism evidence="7 8">
    <name type="scientific">Vibrio tritonius</name>
    <dbReference type="NCBI Taxonomy" id="1435069"/>
    <lineage>
        <taxon>Bacteria</taxon>
        <taxon>Pseudomonadati</taxon>
        <taxon>Pseudomonadota</taxon>
        <taxon>Gammaproteobacteria</taxon>
        <taxon>Vibrionales</taxon>
        <taxon>Vibrionaceae</taxon>
        <taxon>Vibrio</taxon>
    </lineage>
</organism>
<dbReference type="InterPro" id="IPR023765">
    <property type="entry name" value="SBP_5_CS"/>
</dbReference>
<comment type="caution">
    <text evidence="7">The sequence shown here is derived from an EMBL/GenBank/DDBJ whole genome shotgun (WGS) entry which is preliminary data.</text>
</comment>